<dbReference type="EMBL" id="AQPN01000079">
    <property type="protein sequence ID" value="EOR94655.1"/>
    <property type="molecule type" value="Genomic_DNA"/>
</dbReference>
<protein>
    <submittedName>
        <fullName evidence="1">Uncharacterized protein</fullName>
    </submittedName>
</protein>
<gene>
    <name evidence="1" type="ORF">ADIARSV_2253</name>
</gene>
<organism evidence="1 2">
    <name type="scientific">Arcticibacter svalbardensis MN12-7</name>
    <dbReference type="NCBI Taxonomy" id="1150600"/>
    <lineage>
        <taxon>Bacteria</taxon>
        <taxon>Pseudomonadati</taxon>
        <taxon>Bacteroidota</taxon>
        <taxon>Sphingobacteriia</taxon>
        <taxon>Sphingobacteriales</taxon>
        <taxon>Sphingobacteriaceae</taxon>
        <taxon>Arcticibacter</taxon>
    </lineage>
</organism>
<dbReference type="AlphaFoldDB" id="R9GT09"/>
<accession>R9GT09</accession>
<evidence type="ECO:0000313" key="2">
    <source>
        <dbReference type="Proteomes" id="UP000014174"/>
    </source>
</evidence>
<sequence length="61" mass="7050">MSGDFNSQTRIWHLKCVNSKKQTIYTFQGRENYEGTIEGSFKAKGGSLAFYLFKKDDYNSL</sequence>
<keyword evidence="2" id="KW-1185">Reference proteome</keyword>
<reference evidence="1 2" key="1">
    <citation type="journal article" date="2013" name="Genome Announc.">
        <title>Draft Genome Sequence of Arcticibacter svalbardensis Strain MN12-7T, a Member of the Family Sphingobacteriaceae Isolated from an Arctic Soil Sample.</title>
        <authorList>
            <person name="Shivaji S."/>
            <person name="Ara S."/>
            <person name="Prasad S."/>
            <person name="Manasa B.P."/>
            <person name="Begum Z."/>
            <person name="Singh A."/>
            <person name="Kumar Pinnaka A."/>
        </authorList>
    </citation>
    <scope>NUCLEOTIDE SEQUENCE [LARGE SCALE GENOMIC DNA]</scope>
    <source>
        <strain evidence="1 2">MN12-7</strain>
    </source>
</reference>
<evidence type="ECO:0000313" key="1">
    <source>
        <dbReference type="EMBL" id="EOR94655.1"/>
    </source>
</evidence>
<dbReference type="Proteomes" id="UP000014174">
    <property type="component" value="Unassembled WGS sequence"/>
</dbReference>
<name>R9GT09_9SPHI</name>
<comment type="caution">
    <text evidence="1">The sequence shown here is derived from an EMBL/GenBank/DDBJ whole genome shotgun (WGS) entry which is preliminary data.</text>
</comment>
<proteinExistence type="predicted"/>